<evidence type="ECO:0000313" key="3">
    <source>
        <dbReference type="Proteomes" id="UP000499080"/>
    </source>
</evidence>
<dbReference type="AlphaFoldDB" id="A0A4Y2R6G4"/>
<evidence type="ECO:0008006" key="4">
    <source>
        <dbReference type="Google" id="ProtNLM"/>
    </source>
</evidence>
<gene>
    <name evidence="2" type="ORF">AVEN_17479_1</name>
</gene>
<evidence type="ECO:0000256" key="1">
    <source>
        <dbReference type="ARBA" id="ARBA00004123"/>
    </source>
</evidence>
<comment type="subcellular location">
    <subcellularLocation>
        <location evidence="1">Nucleus</location>
    </subcellularLocation>
</comment>
<organism evidence="2 3">
    <name type="scientific">Araneus ventricosus</name>
    <name type="common">Orbweaver spider</name>
    <name type="synonym">Epeira ventricosa</name>
    <dbReference type="NCBI Taxonomy" id="182803"/>
    <lineage>
        <taxon>Eukaryota</taxon>
        <taxon>Metazoa</taxon>
        <taxon>Ecdysozoa</taxon>
        <taxon>Arthropoda</taxon>
        <taxon>Chelicerata</taxon>
        <taxon>Arachnida</taxon>
        <taxon>Araneae</taxon>
        <taxon>Araneomorphae</taxon>
        <taxon>Entelegynae</taxon>
        <taxon>Araneoidea</taxon>
        <taxon>Araneidae</taxon>
        <taxon>Araneus</taxon>
    </lineage>
</organism>
<dbReference type="Proteomes" id="UP000499080">
    <property type="component" value="Unassembled WGS sequence"/>
</dbReference>
<protein>
    <recommendedName>
        <fullName evidence="4">HTH psq-type domain-containing protein</fullName>
    </recommendedName>
</protein>
<dbReference type="OrthoDB" id="6435107at2759"/>
<dbReference type="SUPFAM" id="SSF46689">
    <property type="entry name" value="Homeodomain-like"/>
    <property type="match status" value="1"/>
</dbReference>
<dbReference type="GO" id="GO:0005634">
    <property type="term" value="C:nucleus"/>
    <property type="evidence" value="ECO:0007669"/>
    <property type="project" value="UniProtKB-SubCell"/>
</dbReference>
<sequence>MAKCQPGGTFRSDDLGAITCFLCHFSLTAYHSVNFAVTMADVGKRKAFSIKDKVKFIQKLQNGEIQSAVCNEYSLPKSTVGSIWKSHDSIISAYEKNRCERQKKKMWKRPHLSGSLYRGVETFL</sequence>
<keyword evidence="3" id="KW-1185">Reference proteome</keyword>
<accession>A0A4Y2R6G4</accession>
<dbReference type="EMBL" id="BGPR01015908">
    <property type="protein sequence ID" value="GBN71080.1"/>
    <property type="molecule type" value="Genomic_DNA"/>
</dbReference>
<dbReference type="InterPro" id="IPR009057">
    <property type="entry name" value="Homeodomain-like_sf"/>
</dbReference>
<dbReference type="Gene3D" id="1.10.10.60">
    <property type="entry name" value="Homeodomain-like"/>
    <property type="match status" value="1"/>
</dbReference>
<reference evidence="2 3" key="1">
    <citation type="journal article" date="2019" name="Sci. Rep.">
        <title>Orb-weaving spider Araneus ventricosus genome elucidates the spidroin gene catalogue.</title>
        <authorList>
            <person name="Kono N."/>
            <person name="Nakamura H."/>
            <person name="Ohtoshi R."/>
            <person name="Moran D.A.P."/>
            <person name="Shinohara A."/>
            <person name="Yoshida Y."/>
            <person name="Fujiwara M."/>
            <person name="Mori M."/>
            <person name="Tomita M."/>
            <person name="Arakawa K."/>
        </authorList>
    </citation>
    <scope>NUCLEOTIDE SEQUENCE [LARGE SCALE GENOMIC DNA]</scope>
</reference>
<name>A0A4Y2R6G4_ARAVE</name>
<proteinExistence type="predicted"/>
<comment type="caution">
    <text evidence="2">The sequence shown here is derived from an EMBL/GenBank/DDBJ whole genome shotgun (WGS) entry which is preliminary data.</text>
</comment>
<evidence type="ECO:0000313" key="2">
    <source>
        <dbReference type="EMBL" id="GBN71080.1"/>
    </source>
</evidence>